<comment type="caution">
    <text evidence="1">The sequence shown here is derived from an EMBL/GenBank/DDBJ whole genome shotgun (WGS) entry which is preliminary data.</text>
</comment>
<evidence type="ECO:0000313" key="1">
    <source>
        <dbReference type="EMBL" id="MFC7328886.1"/>
    </source>
</evidence>
<reference evidence="2" key="1">
    <citation type="journal article" date="2019" name="Int. J. Syst. Evol. Microbiol.">
        <title>The Global Catalogue of Microorganisms (GCM) 10K type strain sequencing project: providing services to taxonomists for standard genome sequencing and annotation.</title>
        <authorList>
            <consortium name="The Broad Institute Genomics Platform"/>
            <consortium name="The Broad Institute Genome Sequencing Center for Infectious Disease"/>
            <person name="Wu L."/>
            <person name="Ma J."/>
        </authorList>
    </citation>
    <scope>NUCLEOTIDE SEQUENCE [LARGE SCALE GENOMIC DNA]</scope>
    <source>
        <strain evidence="2">CGMCC 4.7382</strain>
    </source>
</reference>
<proteinExistence type="predicted"/>
<dbReference type="RefSeq" id="WP_379871540.1">
    <property type="nucleotide sequence ID" value="NZ_JBHTBH010000006.1"/>
</dbReference>
<gene>
    <name evidence="1" type="ORF">ACFQRF_14145</name>
</gene>
<dbReference type="EMBL" id="JBHTBH010000006">
    <property type="protein sequence ID" value="MFC7328886.1"/>
    <property type="molecule type" value="Genomic_DNA"/>
</dbReference>
<dbReference type="Proteomes" id="UP001596540">
    <property type="component" value="Unassembled WGS sequence"/>
</dbReference>
<sequence>MPTFDDRITHYSRARLGGLPVPDDLRALLWAHWEGRSDLSDLLHITLLEPDEVHPLLDDSYVREDERDTPSTKAVFAAAREVSRHLHVVARGGKGWIGYWTHPGEPRGRPAPIVEIDTESTFWRMSGRTLAEACAADVAYYTDDPPGEFARLADRLAELGVALSTRDYDALHEPELEVDPDELFDMVNDAEFERLTAR</sequence>
<accession>A0ABW2KI27</accession>
<keyword evidence="2" id="KW-1185">Reference proteome</keyword>
<organism evidence="1 2">
    <name type="scientific">Marinactinospora rubrisoli</name>
    <dbReference type="NCBI Taxonomy" id="2715399"/>
    <lineage>
        <taxon>Bacteria</taxon>
        <taxon>Bacillati</taxon>
        <taxon>Actinomycetota</taxon>
        <taxon>Actinomycetes</taxon>
        <taxon>Streptosporangiales</taxon>
        <taxon>Nocardiopsidaceae</taxon>
        <taxon>Marinactinospora</taxon>
    </lineage>
</organism>
<protein>
    <submittedName>
        <fullName evidence="1">Uncharacterized protein</fullName>
    </submittedName>
</protein>
<evidence type="ECO:0000313" key="2">
    <source>
        <dbReference type="Proteomes" id="UP001596540"/>
    </source>
</evidence>
<name>A0ABW2KI27_9ACTN</name>